<organism evidence="11 12">
    <name type="scientific">Dactylococcopsis salina (strain PCC 8305)</name>
    <name type="common">Myxobactron salinum</name>
    <dbReference type="NCBI Taxonomy" id="13035"/>
    <lineage>
        <taxon>Bacteria</taxon>
        <taxon>Bacillati</taxon>
        <taxon>Cyanobacteriota</taxon>
        <taxon>Cyanophyceae</taxon>
        <taxon>Nodosilineales</taxon>
        <taxon>Cymatolegaceae</taxon>
        <taxon>Dactylococcopsis</taxon>
    </lineage>
</organism>
<comment type="function">
    <text evidence="8">May be involved in recombinational repair of damaged DNA.</text>
</comment>
<dbReference type="HOGENOM" id="CLU_018297_3_1_3"/>
<evidence type="ECO:0000256" key="7">
    <source>
        <dbReference type="ARBA" id="ARBA00033408"/>
    </source>
</evidence>
<keyword evidence="12" id="KW-1185">Reference proteome</keyword>
<evidence type="ECO:0000256" key="1">
    <source>
        <dbReference type="ARBA" id="ARBA00009441"/>
    </source>
</evidence>
<feature type="coiled-coil region" evidence="9">
    <location>
        <begin position="168"/>
        <end position="230"/>
    </location>
</feature>
<dbReference type="InterPro" id="IPR038729">
    <property type="entry name" value="Rad50/SbcC_AAA"/>
</dbReference>
<keyword evidence="4 8" id="KW-0227">DNA damage</keyword>
<dbReference type="InterPro" id="IPR027417">
    <property type="entry name" value="P-loop_NTPase"/>
</dbReference>
<keyword evidence="6 8" id="KW-0234">DNA repair</keyword>
<dbReference type="Pfam" id="PF13476">
    <property type="entry name" value="AAA_23"/>
    <property type="match status" value="1"/>
</dbReference>
<evidence type="ECO:0000256" key="2">
    <source>
        <dbReference type="ARBA" id="ARBA00021315"/>
    </source>
</evidence>
<dbReference type="EMBL" id="CP003944">
    <property type="protein sequence ID" value="AFZ51958.1"/>
    <property type="molecule type" value="Genomic_DNA"/>
</dbReference>
<evidence type="ECO:0000259" key="10">
    <source>
        <dbReference type="Pfam" id="PF13476"/>
    </source>
</evidence>
<dbReference type="InterPro" id="IPR004604">
    <property type="entry name" value="DNA_recomb/repair_RecN"/>
</dbReference>
<evidence type="ECO:0000256" key="5">
    <source>
        <dbReference type="ARBA" id="ARBA00022840"/>
    </source>
</evidence>
<dbReference type="STRING" id="13035.Dacsa_3470"/>
<dbReference type="RefSeq" id="WP_015230932.1">
    <property type="nucleotide sequence ID" value="NC_019780.1"/>
</dbReference>
<dbReference type="Proteomes" id="UP000010482">
    <property type="component" value="Chromosome"/>
</dbReference>
<reference evidence="11" key="1">
    <citation type="submission" date="2012-04" db="EMBL/GenBank/DDBJ databases">
        <title>Finished genome of Dactylococcopsis salina PCC 8305.</title>
        <authorList>
            <consortium name="US DOE Joint Genome Institute"/>
            <person name="Gugger M."/>
            <person name="Coursin T."/>
            <person name="Rippka R."/>
            <person name="Tandeau De Marsac N."/>
            <person name="Huntemann M."/>
            <person name="Wei C.-L."/>
            <person name="Han J."/>
            <person name="Detter J.C."/>
            <person name="Han C."/>
            <person name="Tapia R."/>
            <person name="Daligault H."/>
            <person name="Chen A."/>
            <person name="Krypides N."/>
            <person name="Mavromatis K."/>
            <person name="Markowitz V."/>
            <person name="Szeto E."/>
            <person name="Ivanova N."/>
            <person name="Ovchinnikova G."/>
            <person name="Pagani I."/>
            <person name="Pati A."/>
            <person name="Goodwin L."/>
            <person name="Peters L."/>
            <person name="Pitluck S."/>
            <person name="Woyke T."/>
            <person name="Kerfeld C."/>
        </authorList>
    </citation>
    <scope>NUCLEOTIDE SEQUENCE [LARGE SCALE GENOMIC DNA]</scope>
    <source>
        <strain evidence="11">PCC 8305</strain>
    </source>
</reference>
<evidence type="ECO:0000313" key="12">
    <source>
        <dbReference type="Proteomes" id="UP000010482"/>
    </source>
</evidence>
<evidence type="ECO:0000313" key="11">
    <source>
        <dbReference type="EMBL" id="AFZ51958.1"/>
    </source>
</evidence>
<dbReference type="GO" id="GO:0043590">
    <property type="term" value="C:bacterial nucleoid"/>
    <property type="evidence" value="ECO:0007669"/>
    <property type="project" value="TreeGrafter"/>
</dbReference>
<dbReference type="GO" id="GO:0005524">
    <property type="term" value="F:ATP binding"/>
    <property type="evidence" value="ECO:0007669"/>
    <property type="project" value="UniProtKB-KW"/>
</dbReference>
<dbReference type="PIRSF" id="PIRSF003128">
    <property type="entry name" value="RecN"/>
    <property type="match status" value="1"/>
</dbReference>
<feature type="coiled-coil region" evidence="9">
    <location>
        <begin position="327"/>
        <end position="364"/>
    </location>
</feature>
<dbReference type="GO" id="GO:0006310">
    <property type="term" value="P:DNA recombination"/>
    <property type="evidence" value="ECO:0007669"/>
    <property type="project" value="InterPro"/>
</dbReference>
<evidence type="ECO:0000256" key="9">
    <source>
        <dbReference type="SAM" id="Coils"/>
    </source>
</evidence>
<evidence type="ECO:0000256" key="6">
    <source>
        <dbReference type="ARBA" id="ARBA00023204"/>
    </source>
</evidence>
<accession>K9Z0Q3</accession>
<dbReference type="FunFam" id="3.40.50.300:FF:000356">
    <property type="entry name" value="DNA repair protein RecN"/>
    <property type="match status" value="1"/>
</dbReference>
<gene>
    <name evidence="11" type="ORF">Dacsa_3470</name>
</gene>
<protein>
    <recommendedName>
        <fullName evidence="2 8">DNA repair protein RecN</fullName>
    </recommendedName>
    <alternativeName>
        <fullName evidence="7 8">Recombination protein N</fullName>
    </alternativeName>
</protein>
<dbReference type="OrthoDB" id="9806954at2"/>
<dbReference type="NCBIfam" id="TIGR00634">
    <property type="entry name" value="recN"/>
    <property type="match status" value="1"/>
</dbReference>
<name>K9Z0Q3_DACS8</name>
<dbReference type="CDD" id="cd03241">
    <property type="entry name" value="ABC_RecN"/>
    <property type="match status" value="2"/>
</dbReference>
<dbReference type="GO" id="GO:0006302">
    <property type="term" value="P:double-strand break repair"/>
    <property type="evidence" value="ECO:0007669"/>
    <property type="project" value="InterPro"/>
</dbReference>
<dbReference type="KEGG" id="dsl:Dacsa_3470"/>
<keyword evidence="3" id="KW-0547">Nucleotide-binding</keyword>
<evidence type="ECO:0000256" key="3">
    <source>
        <dbReference type="ARBA" id="ARBA00022741"/>
    </source>
</evidence>
<feature type="domain" description="Rad50/SbcC-type AAA" evidence="10">
    <location>
        <begin position="4"/>
        <end position="213"/>
    </location>
</feature>
<keyword evidence="9" id="KW-0175">Coiled coil</keyword>
<comment type="similarity">
    <text evidence="1 8">Belongs to the RecN family.</text>
</comment>
<dbReference type="PATRIC" id="fig|13035.3.peg.3929"/>
<evidence type="ECO:0000256" key="8">
    <source>
        <dbReference type="PIRNR" id="PIRNR003128"/>
    </source>
</evidence>
<dbReference type="Gene3D" id="3.40.50.300">
    <property type="entry name" value="P-loop containing nucleotide triphosphate hydrolases"/>
    <property type="match status" value="2"/>
</dbReference>
<dbReference type="PANTHER" id="PTHR11059">
    <property type="entry name" value="DNA REPAIR PROTEIN RECN"/>
    <property type="match status" value="1"/>
</dbReference>
<dbReference type="eggNOG" id="COG0497">
    <property type="taxonomic scope" value="Bacteria"/>
</dbReference>
<evidence type="ECO:0000256" key="4">
    <source>
        <dbReference type="ARBA" id="ARBA00022763"/>
    </source>
</evidence>
<dbReference type="PANTHER" id="PTHR11059:SF0">
    <property type="entry name" value="DNA REPAIR PROTEIN RECN"/>
    <property type="match status" value="1"/>
</dbReference>
<proteinExistence type="inferred from homology"/>
<dbReference type="SUPFAM" id="SSF52540">
    <property type="entry name" value="P-loop containing nucleoside triphosphate hydrolases"/>
    <property type="match status" value="1"/>
</dbReference>
<dbReference type="GO" id="GO:0016887">
    <property type="term" value="F:ATP hydrolysis activity"/>
    <property type="evidence" value="ECO:0007669"/>
    <property type="project" value="InterPro"/>
</dbReference>
<keyword evidence="5" id="KW-0067">ATP-binding</keyword>
<dbReference type="AlphaFoldDB" id="K9Z0Q3"/>
<sequence>MLISLKIENFALVDQLELELGAGLNVLTGETGAGKSIILDAIDAALGGKVNSRFIRTGSEKALVEATFSLTPPIQNWLEEQEIDPPDETTVVCSREMTLKPTGLRSRSRINGILVNRQLINEFRRYLVEITAQGQTVALMIPARQRELLDTYGGQSLLAQRKKVASAYETYSKAKQALENRRQTEQERLQRLDWINYQLQELQAAQLDTATELEEKEQEHDRLLHAVELQQLSYQVYQTLYQRDDETAAGTDILTEAENTLAEMVQYDSQLTPILDMVKNAMTQIVEAGQQIYAYGEGLESDPDRLAEVEDRIRTLKQICRKYGPDLKAAIEHQAHLESELDRLNDNEQSLDTLEEQANTAYQTLIESCDLLSKQRQDAATRLEKQLISELKPLAMAKVQFYCTLTPITPSAQGAEQVNYYFSPNPGEAPKPLSETASGGEMSRFLLALKACFSSTEQKLQTLVFDEIDTGVSGRVANAIGQKLRRIAQLQQVLCVTHQPLVAALADFHFRVEKQFSSSRTTVSVIRLNDADTRRNELAQLAGGDNDENAIAFADSLLKQAQTQ</sequence>
<dbReference type="GO" id="GO:0009432">
    <property type="term" value="P:SOS response"/>
    <property type="evidence" value="ECO:0007669"/>
    <property type="project" value="TreeGrafter"/>
</dbReference>